<dbReference type="Gene3D" id="2.40.50.140">
    <property type="entry name" value="Nucleic acid-binding proteins"/>
    <property type="match status" value="1"/>
</dbReference>
<keyword evidence="3 6" id="KW-0436">Ligase</keyword>
<evidence type="ECO:0000259" key="5">
    <source>
        <dbReference type="PROSITE" id="PS50160"/>
    </source>
</evidence>
<dbReference type="PANTHER" id="PTHR45674:SF4">
    <property type="entry name" value="DNA LIGASE 1"/>
    <property type="match status" value="1"/>
</dbReference>
<dbReference type="Pfam" id="PF01068">
    <property type="entry name" value="DNA_ligase_A_M"/>
    <property type="match status" value="1"/>
</dbReference>
<protein>
    <recommendedName>
        <fullName evidence="2">DNA ligase (ATP)</fullName>
        <ecNumber evidence="2">6.5.1.1</ecNumber>
    </recommendedName>
</protein>
<evidence type="ECO:0000256" key="1">
    <source>
        <dbReference type="ARBA" id="ARBA00007572"/>
    </source>
</evidence>
<dbReference type="InterPro" id="IPR014146">
    <property type="entry name" value="LigD_ligase_dom"/>
</dbReference>
<dbReference type="GO" id="GO:0003910">
    <property type="term" value="F:DNA ligase (ATP) activity"/>
    <property type="evidence" value="ECO:0007669"/>
    <property type="project" value="UniProtKB-EC"/>
</dbReference>
<dbReference type="PANTHER" id="PTHR45674">
    <property type="entry name" value="DNA LIGASE 1/3 FAMILY MEMBER"/>
    <property type="match status" value="1"/>
</dbReference>
<dbReference type="InterPro" id="IPR012310">
    <property type="entry name" value="DNA_ligase_ATP-dep_cent"/>
</dbReference>
<dbReference type="RefSeq" id="WP_181338737.1">
    <property type="nucleotide sequence ID" value="NZ_JAAKDE010000003.1"/>
</dbReference>
<organism evidence="6 7">
    <name type="scientific">Capillibacterium thermochitinicola</name>
    <dbReference type="NCBI Taxonomy" id="2699427"/>
    <lineage>
        <taxon>Bacteria</taxon>
        <taxon>Bacillati</taxon>
        <taxon>Bacillota</taxon>
        <taxon>Capillibacterium</taxon>
    </lineage>
</organism>
<comment type="caution">
    <text evidence="6">The sequence shown here is derived from an EMBL/GenBank/DDBJ whole genome shotgun (WGS) entry which is preliminary data.</text>
</comment>
<dbReference type="CDD" id="cd07906">
    <property type="entry name" value="Adenylation_DNA_ligase_LigD_LigC"/>
    <property type="match status" value="1"/>
</dbReference>
<dbReference type="EC" id="6.5.1.1" evidence="2"/>
<dbReference type="GO" id="GO:0006281">
    <property type="term" value="P:DNA repair"/>
    <property type="evidence" value="ECO:0007669"/>
    <property type="project" value="InterPro"/>
</dbReference>
<dbReference type="GO" id="GO:0006310">
    <property type="term" value="P:DNA recombination"/>
    <property type="evidence" value="ECO:0007669"/>
    <property type="project" value="InterPro"/>
</dbReference>
<gene>
    <name evidence="6" type="ORF">G5B42_01790</name>
</gene>
<dbReference type="Gene3D" id="3.30.470.30">
    <property type="entry name" value="DNA ligase/mRNA capping enzyme"/>
    <property type="match status" value="1"/>
</dbReference>
<name>A0A8J6HZ17_9FIRM</name>
<keyword evidence="7" id="KW-1185">Reference proteome</keyword>
<dbReference type="InterPro" id="IPR012340">
    <property type="entry name" value="NA-bd_OB-fold"/>
</dbReference>
<comment type="catalytic activity">
    <reaction evidence="4">
        <text>ATP + (deoxyribonucleotide)n-3'-hydroxyl + 5'-phospho-(deoxyribonucleotide)m = (deoxyribonucleotide)n+m + AMP + diphosphate.</text>
        <dbReference type="EC" id="6.5.1.1"/>
    </reaction>
</comment>
<evidence type="ECO:0000256" key="4">
    <source>
        <dbReference type="ARBA" id="ARBA00034003"/>
    </source>
</evidence>
<evidence type="ECO:0000256" key="3">
    <source>
        <dbReference type="ARBA" id="ARBA00022598"/>
    </source>
</evidence>
<dbReference type="SUPFAM" id="SSF50249">
    <property type="entry name" value="Nucleic acid-binding proteins"/>
    <property type="match status" value="1"/>
</dbReference>
<dbReference type="Gene3D" id="3.30.1490.70">
    <property type="match status" value="1"/>
</dbReference>
<dbReference type="EMBL" id="JAAKDE010000003">
    <property type="protein sequence ID" value="MBA2132283.1"/>
    <property type="molecule type" value="Genomic_DNA"/>
</dbReference>
<dbReference type="InterPro" id="IPR050191">
    <property type="entry name" value="ATP-dep_DNA_ligase"/>
</dbReference>
<sequence length="314" mass="34996">MLPLKIAPMLAVSAPPFDSPDYHFELKWDGIRCLAFLTATTRLQSRNGREISFQYPELDNLHRQVKVSDVVLDGEIIALADGKPSFFRLQSRMHTTSAAGIREASRTNPVLYVAFDLLYLKGESLMNQPLATRQELLHKVVNPSPHLMISTPIPHAGTALFKQVAALGLEGVVGKDKNSPYLPGKRSPYWKKARVVRNNDFVICGYTTNPQGRSDLSAILVGLYAGKELHSYGLVGTGFSQSEINHLLTLFAGLKRTESPLADPPMLSNLHWLEPRLVCEVEYLAVTPDRHLRHPRYKGLRNRPPAACRVENLG</sequence>
<proteinExistence type="inferred from homology"/>
<comment type="similarity">
    <text evidence="1">Belongs to the ATP-dependent DNA ligase family.</text>
</comment>
<evidence type="ECO:0000313" key="7">
    <source>
        <dbReference type="Proteomes" id="UP000657177"/>
    </source>
</evidence>
<accession>A0A8J6HZ17</accession>
<feature type="domain" description="ATP-dependent DNA ligase family profile" evidence="5">
    <location>
        <begin position="103"/>
        <end position="227"/>
    </location>
</feature>
<evidence type="ECO:0000256" key="2">
    <source>
        <dbReference type="ARBA" id="ARBA00012727"/>
    </source>
</evidence>
<dbReference type="CDD" id="cd07971">
    <property type="entry name" value="OBF_DNA_ligase_LigD"/>
    <property type="match status" value="1"/>
</dbReference>
<dbReference type="PROSITE" id="PS50160">
    <property type="entry name" value="DNA_LIGASE_A3"/>
    <property type="match status" value="1"/>
</dbReference>
<dbReference type="SUPFAM" id="SSF56091">
    <property type="entry name" value="DNA ligase/mRNA capping enzyme, catalytic domain"/>
    <property type="match status" value="1"/>
</dbReference>
<dbReference type="NCBIfam" id="TIGR02779">
    <property type="entry name" value="NHEJ_ligase_lig"/>
    <property type="match status" value="1"/>
</dbReference>
<dbReference type="InterPro" id="IPR012309">
    <property type="entry name" value="DNA_ligase_ATP-dep_C"/>
</dbReference>
<reference evidence="6" key="1">
    <citation type="submission" date="2020-06" db="EMBL/GenBank/DDBJ databases">
        <title>Novel chitinolytic bacterium.</title>
        <authorList>
            <person name="Ungkulpasvich U."/>
            <person name="Kosugi A."/>
            <person name="Uke A."/>
        </authorList>
    </citation>
    <scope>NUCLEOTIDE SEQUENCE</scope>
    <source>
        <strain evidence="6">UUS1-1</strain>
    </source>
</reference>
<dbReference type="AlphaFoldDB" id="A0A8J6HZ17"/>
<dbReference type="GO" id="GO:0005524">
    <property type="term" value="F:ATP binding"/>
    <property type="evidence" value="ECO:0007669"/>
    <property type="project" value="InterPro"/>
</dbReference>
<dbReference type="Proteomes" id="UP000657177">
    <property type="component" value="Unassembled WGS sequence"/>
</dbReference>
<dbReference type="Pfam" id="PF04679">
    <property type="entry name" value="DNA_ligase_A_C"/>
    <property type="match status" value="1"/>
</dbReference>
<evidence type="ECO:0000313" key="6">
    <source>
        <dbReference type="EMBL" id="MBA2132283.1"/>
    </source>
</evidence>